<dbReference type="GO" id="GO:0016279">
    <property type="term" value="F:protein-lysine N-methyltransferase activity"/>
    <property type="evidence" value="ECO:0007669"/>
    <property type="project" value="TreeGrafter"/>
</dbReference>
<dbReference type="STRING" id="13706.A0A1X2H5Z9"/>
<sequence>MDTFLKWSKDQGVECSLVQVKPDSYGGYGLFATTTIEPDSQPVLRIPNHLVIDAQRTLDDPGLAELLGQLLPPGPVEEILTNPALQRLALRLFLVYHREKATSFWKPYLDCVPDLSHMKKHHLFFRTDLDACYDGTSVALAVNSKREQLEREHARISGCAPWLTLEQWTWAECVFNTRVVDLDENQDDERYALVPFFDFANHSSDPTIRWRWGQDSLDFVTFDDQTESIAPDTQVCISYGQKSNQELLYMYGFSLPDNHAPARVVMEHVDLFEVREFDLHNSWDIAHLCFIQSQAELLPPITYFSPPKEDESHMDPPHTVFSNTGWTFAALVFMYLAALDSETVTYYADLPHRGGRVALHTLQNLDADELADTPVLADIGGELCHDLQDALLAIVKLPQLPRIQHRVCSLLVDMAHYHINRIDAALGKMKGEDDALYSSLRIYCSDERRLLDDAARLTQERQSTLVV</sequence>
<organism evidence="2 3">
    <name type="scientific">Syncephalastrum racemosum</name>
    <name type="common">Filamentous fungus</name>
    <dbReference type="NCBI Taxonomy" id="13706"/>
    <lineage>
        <taxon>Eukaryota</taxon>
        <taxon>Fungi</taxon>
        <taxon>Fungi incertae sedis</taxon>
        <taxon>Mucoromycota</taxon>
        <taxon>Mucoromycotina</taxon>
        <taxon>Mucoromycetes</taxon>
        <taxon>Mucorales</taxon>
        <taxon>Syncephalastraceae</taxon>
        <taxon>Syncephalastrum</taxon>
    </lineage>
</organism>
<dbReference type="InterPro" id="IPR001214">
    <property type="entry name" value="SET_dom"/>
</dbReference>
<feature type="domain" description="SET" evidence="1">
    <location>
        <begin position="13"/>
        <end position="240"/>
    </location>
</feature>
<dbReference type="Gene3D" id="3.90.1410.10">
    <property type="entry name" value="set domain protein methyltransferase, domain 1"/>
    <property type="match status" value="1"/>
</dbReference>
<comment type="caution">
    <text evidence="2">The sequence shown here is derived from an EMBL/GenBank/DDBJ whole genome shotgun (WGS) entry which is preliminary data.</text>
</comment>
<dbReference type="InterPro" id="IPR050600">
    <property type="entry name" value="SETD3_SETD6_MTase"/>
</dbReference>
<dbReference type="SUPFAM" id="SSF82199">
    <property type="entry name" value="SET domain"/>
    <property type="match status" value="1"/>
</dbReference>
<dbReference type="CDD" id="cd10527">
    <property type="entry name" value="SET_LSMT"/>
    <property type="match status" value="1"/>
</dbReference>
<gene>
    <name evidence="2" type="ORF">BCR43DRAFT_495536</name>
</gene>
<evidence type="ECO:0000313" key="2">
    <source>
        <dbReference type="EMBL" id="ORY93905.1"/>
    </source>
</evidence>
<dbReference type="Proteomes" id="UP000242180">
    <property type="component" value="Unassembled WGS sequence"/>
</dbReference>
<dbReference type="InParanoid" id="A0A1X2H5Z9"/>
<dbReference type="PROSITE" id="PS50280">
    <property type="entry name" value="SET"/>
    <property type="match status" value="1"/>
</dbReference>
<reference evidence="2 3" key="1">
    <citation type="submission" date="2016-07" db="EMBL/GenBank/DDBJ databases">
        <title>Pervasive Adenine N6-methylation of Active Genes in Fungi.</title>
        <authorList>
            <consortium name="DOE Joint Genome Institute"/>
            <person name="Mondo S.J."/>
            <person name="Dannebaum R.O."/>
            <person name="Kuo R.C."/>
            <person name="Labutti K."/>
            <person name="Haridas S."/>
            <person name="Kuo A."/>
            <person name="Salamov A."/>
            <person name="Ahrendt S.R."/>
            <person name="Lipzen A."/>
            <person name="Sullivan W."/>
            <person name="Andreopoulos W.B."/>
            <person name="Clum A."/>
            <person name="Lindquist E."/>
            <person name="Daum C."/>
            <person name="Ramamoorthy G.K."/>
            <person name="Gryganskyi A."/>
            <person name="Culley D."/>
            <person name="Magnuson J.K."/>
            <person name="James T.Y."/>
            <person name="O'Malley M.A."/>
            <person name="Stajich J.E."/>
            <person name="Spatafora J.W."/>
            <person name="Visel A."/>
            <person name="Grigoriev I.V."/>
        </authorList>
    </citation>
    <scope>NUCLEOTIDE SEQUENCE [LARGE SCALE GENOMIC DNA]</scope>
    <source>
        <strain evidence="2 3">NRRL 2496</strain>
    </source>
</reference>
<dbReference type="PANTHER" id="PTHR13271">
    <property type="entry name" value="UNCHARACTERIZED PUTATIVE METHYLTRANSFERASE"/>
    <property type="match status" value="1"/>
</dbReference>
<dbReference type="AlphaFoldDB" id="A0A1X2H5Z9"/>
<proteinExistence type="predicted"/>
<name>A0A1X2H5Z9_SYNRA</name>
<dbReference type="OrthoDB" id="441812at2759"/>
<protein>
    <recommendedName>
        <fullName evidence="1">SET domain-containing protein</fullName>
    </recommendedName>
</protein>
<evidence type="ECO:0000313" key="3">
    <source>
        <dbReference type="Proteomes" id="UP000242180"/>
    </source>
</evidence>
<accession>A0A1X2H5Z9</accession>
<keyword evidence="3" id="KW-1185">Reference proteome</keyword>
<evidence type="ECO:0000259" key="1">
    <source>
        <dbReference type="PROSITE" id="PS50280"/>
    </source>
</evidence>
<dbReference type="InterPro" id="IPR046341">
    <property type="entry name" value="SET_dom_sf"/>
</dbReference>
<dbReference type="EMBL" id="MCGN01000008">
    <property type="protein sequence ID" value="ORY93905.1"/>
    <property type="molecule type" value="Genomic_DNA"/>
</dbReference>